<dbReference type="Proteomes" id="UP000824123">
    <property type="component" value="Unassembled WGS sequence"/>
</dbReference>
<dbReference type="InterPro" id="IPR024227">
    <property type="entry name" value="DUF3795"/>
</dbReference>
<evidence type="ECO:0000313" key="1">
    <source>
        <dbReference type="EMBL" id="HIU46313.1"/>
    </source>
</evidence>
<accession>A0A9D1S4N6</accession>
<name>A0A9D1S4N6_9FIRM</name>
<dbReference type="Pfam" id="PF12663">
    <property type="entry name" value="DUF3788"/>
    <property type="match status" value="1"/>
</dbReference>
<dbReference type="Pfam" id="PF12675">
    <property type="entry name" value="DUF3795"/>
    <property type="match status" value="1"/>
</dbReference>
<protein>
    <submittedName>
        <fullName evidence="1">DUF3788 family protein</fullName>
    </submittedName>
</protein>
<gene>
    <name evidence="1" type="ORF">IAC59_03525</name>
</gene>
<reference evidence="1" key="1">
    <citation type="submission" date="2020-10" db="EMBL/GenBank/DDBJ databases">
        <authorList>
            <person name="Gilroy R."/>
        </authorList>
    </citation>
    <scope>NUCLEOTIDE SEQUENCE</scope>
    <source>
        <strain evidence="1">ChiSxjej2B14-8506</strain>
    </source>
</reference>
<dbReference type="EMBL" id="DVNK01000025">
    <property type="protein sequence ID" value="HIU46313.1"/>
    <property type="molecule type" value="Genomic_DNA"/>
</dbReference>
<reference evidence="1" key="2">
    <citation type="journal article" date="2021" name="PeerJ">
        <title>Extensive microbial diversity within the chicken gut microbiome revealed by metagenomics and culture.</title>
        <authorList>
            <person name="Gilroy R."/>
            <person name="Ravi A."/>
            <person name="Getino M."/>
            <person name="Pursley I."/>
            <person name="Horton D.L."/>
            <person name="Alikhan N.F."/>
            <person name="Baker D."/>
            <person name="Gharbi K."/>
            <person name="Hall N."/>
            <person name="Watson M."/>
            <person name="Adriaenssens E.M."/>
            <person name="Foster-Nyarko E."/>
            <person name="Jarju S."/>
            <person name="Secka A."/>
            <person name="Antonio M."/>
            <person name="Oren A."/>
            <person name="Chaudhuri R.R."/>
            <person name="La Ragione R."/>
            <person name="Hildebrand F."/>
            <person name="Pallen M.J."/>
        </authorList>
    </citation>
    <scope>NUCLEOTIDE SEQUENCE</scope>
    <source>
        <strain evidence="1">ChiSxjej2B14-8506</strain>
    </source>
</reference>
<dbReference type="AlphaFoldDB" id="A0A9D1S4N6"/>
<sequence length="241" mass="28020">MTELEMVSHETMAFMRGRYRLDELGNGRDELKFRQGRRTILTVYIHPDRYAFMLIFGRRERELFEAQRAEFPQYILDCYDGARTYPDGKWMLIDVTTRAQLEQVKRLILIKKRPNRKPFAREGALYSLCGQRCDLCVHYSSQDPARRAQLEPLLSRMWGTDDWSMRCDGCLSDGCYCAGEPCHAKFCATQRGLTACHDCPDYPCLDATAADRRSMIASESHSADEITWAILPYAPRQYEDR</sequence>
<organism evidence="1 2">
    <name type="scientific">Candidatus Fimadaptatus faecigallinarum</name>
    <dbReference type="NCBI Taxonomy" id="2840814"/>
    <lineage>
        <taxon>Bacteria</taxon>
        <taxon>Bacillati</taxon>
        <taxon>Bacillota</taxon>
        <taxon>Clostridia</taxon>
        <taxon>Eubacteriales</taxon>
        <taxon>Candidatus Fimadaptatus</taxon>
    </lineage>
</organism>
<dbReference type="InterPro" id="IPR024265">
    <property type="entry name" value="DUF3788"/>
</dbReference>
<proteinExistence type="predicted"/>
<evidence type="ECO:0000313" key="2">
    <source>
        <dbReference type="Proteomes" id="UP000824123"/>
    </source>
</evidence>
<comment type="caution">
    <text evidence="1">The sequence shown here is derived from an EMBL/GenBank/DDBJ whole genome shotgun (WGS) entry which is preliminary data.</text>
</comment>